<dbReference type="InterPro" id="IPR050416">
    <property type="entry name" value="FAD-linked_Oxidoreductase"/>
</dbReference>
<dbReference type="InterPro" id="IPR016166">
    <property type="entry name" value="FAD-bd_PCMH"/>
</dbReference>
<accession>F8NNW7</accession>
<dbReference type="InterPro" id="IPR036318">
    <property type="entry name" value="FAD-bd_PCMH-like_sf"/>
</dbReference>
<dbReference type="Pfam" id="PF08031">
    <property type="entry name" value="BBE"/>
    <property type="match status" value="1"/>
</dbReference>
<feature type="signal peptide" evidence="6">
    <location>
        <begin position="1"/>
        <end position="22"/>
    </location>
</feature>
<dbReference type="HOGENOM" id="CLU_018354_4_2_1"/>
<dbReference type="AlphaFoldDB" id="F8NNW7"/>
<dbReference type="PANTHER" id="PTHR42973:SF39">
    <property type="entry name" value="FAD-BINDING PCMH-TYPE DOMAIN-CONTAINING PROTEIN"/>
    <property type="match status" value="1"/>
</dbReference>
<sequence>MFGRSSSCSLFFLALGSRLSYALQPPYAIPNFVSLSDDWPATSQWDILNATLNGRLSALRPWAAVCYTSDLLYNVEECQAVLSGYDNDITREGIASALLWPNFEACGFGNGCPLNYSNPQIINGSTCHQGSTPPYSAEIMSAQDASEVVKWAVQNKVKLTVKNTGHDYLGRSAAPSTLQVHTHSMDTLIYNQSFVPQGSSASPVPALTMGAGAQIYNIYAFAEANNFSAVLGACLTVGAGGGYVQGGGHGLLAPVYGLAADNVLEIEIVTADSTIRIVNANQDPELFWAVRGGGAGSWGIVISVTIQVYPATAVAASILTIAPNISQNLTSQGIDMISLLGKYQNQLVNNGVVASLILSESQYLLSFYWPTAAAPLSILFPFFEDVISRNSSYTVVSNTTSAAMFSSVTEAETQSIGPFYDELNFYGANVRMSSRLVPQTMLTTSENIENIAQAIWQGMEILNQPFGSSPPGVLGSTTPVMIVGDMPAATRTRANETGANPGLYEASWHIIYAAPWTVGASQETNNAIINAIHTATGPLTALGIDTSYQNEGDVLEVEWQQAFFGDKYPALSSIKQKYDPENYFSSWKGVAFVSNLTAYQCLSQS</sequence>
<keyword evidence="3" id="KW-0285">Flavoprotein</keyword>
<gene>
    <name evidence="8" type="ORF">SERLADRAFT_414222</name>
</gene>
<keyword evidence="5" id="KW-0560">Oxidoreductase</keyword>
<feature type="domain" description="FAD-binding PCMH-type" evidence="7">
    <location>
        <begin position="129"/>
        <end position="311"/>
    </location>
</feature>
<dbReference type="RefSeq" id="XP_007316158.1">
    <property type="nucleotide sequence ID" value="XM_007316096.1"/>
</dbReference>
<dbReference type="GeneID" id="18813236"/>
<dbReference type="Proteomes" id="UP000008064">
    <property type="component" value="Unassembled WGS sequence"/>
</dbReference>
<evidence type="ECO:0000256" key="6">
    <source>
        <dbReference type="SAM" id="SignalP"/>
    </source>
</evidence>
<keyword evidence="4" id="KW-0274">FAD</keyword>
<dbReference type="Gene3D" id="3.30.465.10">
    <property type="match status" value="2"/>
</dbReference>
<dbReference type="PANTHER" id="PTHR42973">
    <property type="entry name" value="BINDING OXIDOREDUCTASE, PUTATIVE (AFU_ORTHOLOGUE AFUA_1G17690)-RELATED"/>
    <property type="match status" value="1"/>
</dbReference>
<dbReference type="SUPFAM" id="SSF56176">
    <property type="entry name" value="FAD-binding/transporter-associated domain-like"/>
    <property type="match status" value="1"/>
</dbReference>
<protein>
    <recommendedName>
        <fullName evidence="7">FAD-binding PCMH-type domain-containing protein</fullName>
    </recommendedName>
</protein>
<comment type="similarity">
    <text evidence="2">Belongs to the oxygen-dependent FAD-linked oxidoreductase family.</text>
</comment>
<dbReference type="KEGG" id="sla:SERLADRAFT_414222"/>
<dbReference type="OrthoDB" id="9983560at2759"/>
<proteinExistence type="inferred from homology"/>
<name>F8NNW7_SERL9</name>
<organism>
    <name type="scientific">Serpula lacrymans var. lacrymans (strain S7.9)</name>
    <name type="common">Dry rot fungus</name>
    <dbReference type="NCBI Taxonomy" id="578457"/>
    <lineage>
        <taxon>Eukaryota</taxon>
        <taxon>Fungi</taxon>
        <taxon>Dikarya</taxon>
        <taxon>Basidiomycota</taxon>
        <taxon>Agaricomycotina</taxon>
        <taxon>Agaricomycetes</taxon>
        <taxon>Agaricomycetidae</taxon>
        <taxon>Boletales</taxon>
        <taxon>Coniophorineae</taxon>
        <taxon>Serpulaceae</taxon>
        <taxon>Serpula</taxon>
    </lineage>
</organism>
<evidence type="ECO:0000256" key="4">
    <source>
        <dbReference type="ARBA" id="ARBA00022827"/>
    </source>
</evidence>
<keyword evidence="6" id="KW-0732">Signal</keyword>
<reference evidence="8" key="1">
    <citation type="submission" date="2011-04" db="EMBL/GenBank/DDBJ databases">
        <title>Evolution of plant cell wall degrading machinery underlies the functional diversity of forest fungi.</title>
        <authorList>
            <consortium name="US DOE Joint Genome Institute (JGI-PGF)"/>
            <person name="Eastwood D.C."/>
            <person name="Floudas D."/>
            <person name="Binder M."/>
            <person name="Majcherczyk A."/>
            <person name="Schneider P."/>
            <person name="Aerts A."/>
            <person name="Asiegbu F.O."/>
            <person name="Baker S.E."/>
            <person name="Barry K."/>
            <person name="Bendiksby M."/>
            <person name="Blumentritt M."/>
            <person name="Coutinho P.M."/>
            <person name="Cullen D."/>
            <person name="Cullen D."/>
            <person name="Gathman A."/>
            <person name="Goodell B."/>
            <person name="Henrissat B."/>
            <person name="Ihrmark K."/>
            <person name="Kauserud H."/>
            <person name="Kohler A."/>
            <person name="LaButti K."/>
            <person name="Lapidus A."/>
            <person name="Lavin J.L."/>
            <person name="Lee Y.-H."/>
            <person name="Lindquist E."/>
            <person name="Lilly W."/>
            <person name="Lucas S."/>
            <person name="Morin E."/>
            <person name="Murat C."/>
            <person name="Oguiza J.A."/>
            <person name="Park J."/>
            <person name="Pisabarro A.G."/>
            <person name="Riley R."/>
            <person name="Rosling A."/>
            <person name="Salamov A."/>
            <person name="Schmidt O."/>
            <person name="Schmutz J."/>
            <person name="Skrede I."/>
            <person name="Stenlid J."/>
            <person name="Wiebenga A."/>
            <person name="Xie X."/>
            <person name="Kues U."/>
            <person name="Hibbett D.S."/>
            <person name="Hoffmeister D."/>
            <person name="Hogberg N."/>
            <person name="Martin F."/>
            <person name="Grigoriev I.V."/>
            <person name="Watkinson S.C."/>
        </authorList>
    </citation>
    <scope>NUCLEOTIDE SEQUENCE</scope>
    <source>
        <strain evidence="8">S7.9</strain>
    </source>
</reference>
<evidence type="ECO:0000313" key="8">
    <source>
        <dbReference type="EMBL" id="EGO28067.1"/>
    </source>
</evidence>
<dbReference type="GO" id="GO:0016491">
    <property type="term" value="F:oxidoreductase activity"/>
    <property type="evidence" value="ECO:0007669"/>
    <property type="project" value="UniProtKB-KW"/>
</dbReference>
<evidence type="ECO:0000256" key="5">
    <source>
        <dbReference type="ARBA" id="ARBA00023002"/>
    </source>
</evidence>
<dbReference type="GO" id="GO:0071949">
    <property type="term" value="F:FAD binding"/>
    <property type="evidence" value="ECO:0007669"/>
    <property type="project" value="InterPro"/>
</dbReference>
<dbReference type="InterPro" id="IPR016169">
    <property type="entry name" value="FAD-bd_PCMH_sub2"/>
</dbReference>
<evidence type="ECO:0000256" key="3">
    <source>
        <dbReference type="ARBA" id="ARBA00022630"/>
    </source>
</evidence>
<dbReference type="Pfam" id="PF01565">
    <property type="entry name" value="FAD_binding_4"/>
    <property type="match status" value="1"/>
</dbReference>
<dbReference type="InterPro" id="IPR012951">
    <property type="entry name" value="BBE"/>
</dbReference>
<evidence type="ECO:0000259" key="7">
    <source>
        <dbReference type="PROSITE" id="PS51387"/>
    </source>
</evidence>
<dbReference type="EMBL" id="GL945431">
    <property type="protein sequence ID" value="EGO28067.1"/>
    <property type="molecule type" value="Genomic_DNA"/>
</dbReference>
<evidence type="ECO:0000256" key="1">
    <source>
        <dbReference type="ARBA" id="ARBA00001974"/>
    </source>
</evidence>
<feature type="chain" id="PRO_5003381653" description="FAD-binding PCMH-type domain-containing protein" evidence="6">
    <location>
        <begin position="23"/>
        <end position="605"/>
    </location>
</feature>
<comment type="cofactor">
    <cofactor evidence="1">
        <name>FAD</name>
        <dbReference type="ChEBI" id="CHEBI:57692"/>
    </cofactor>
</comment>
<dbReference type="PROSITE" id="PS51387">
    <property type="entry name" value="FAD_PCMH"/>
    <property type="match status" value="1"/>
</dbReference>
<dbReference type="InterPro" id="IPR006094">
    <property type="entry name" value="Oxid_FAD_bind_N"/>
</dbReference>
<evidence type="ECO:0000256" key="2">
    <source>
        <dbReference type="ARBA" id="ARBA00005466"/>
    </source>
</evidence>